<dbReference type="RefSeq" id="WP_128915542.1">
    <property type="nucleotide sequence ID" value="NZ_RDSM01000006.1"/>
</dbReference>
<reference evidence="6 7" key="1">
    <citation type="submission" date="2018-11" db="EMBL/GenBank/DDBJ databases">
        <authorList>
            <person name="Mardanov A.V."/>
            <person name="Ravin N.V."/>
            <person name="Dedysh S.N."/>
        </authorList>
    </citation>
    <scope>NUCLEOTIDE SEQUENCE [LARGE SCALE GENOMIC DNA]</scope>
    <source>
        <strain evidence="6 7">AF10</strain>
    </source>
</reference>
<name>A0A4Q0STH8_9BACT</name>
<dbReference type="PROSITE" id="PS00387">
    <property type="entry name" value="PPASE"/>
    <property type="match status" value="1"/>
</dbReference>
<dbReference type="AlphaFoldDB" id="A0A4Q0STH8"/>
<gene>
    <name evidence="6" type="ORF">GRAN_4956</name>
</gene>
<dbReference type="OrthoDB" id="5187599at2"/>
<dbReference type="Gene3D" id="3.90.80.10">
    <property type="entry name" value="Inorganic pyrophosphatase"/>
    <property type="match status" value="1"/>
</dbReference>
<organism evidence="6 7">
    <name type="scientific">Granulicella sibirica</name>
    <dbReference type="NCBI Taxonomy" id="2479048"/>
    <lineage>
        <taxon>Bacteria</taxon>
        <taxon>Pseudomonadati</taxon>
        <taxon>Acidobacteriota</taxon>
        <taxon>Terriglobia</taxon>
        <taxon>Terriglobales</taxon>
        <taxon>Acidobacteriaceae</taxon>
        <taxon>Granulicella</taxon>
    </lineage>
</organism>
<reference evidence="7" key="2">
    <citation type="submission" date="2019-02" db="EMBL/GenBank/DDBJ databases">
        <title>Granulicella sibirica sp. nov., a psychrotolerant acidobacterium isolated from an organic soil layer in forested tundra, West Siberia.</title>
        <authorList>
            <person name="Oshkin I.Y."/>
            <person name="Kulichevskaya I.S."/>
            <person name="Rijpstra W.I.C."/>
            <person name="Sinninghe Damste J.S."/>
            <person name="Rakitin A.L."/>
            <person name="Ravin N.V."/>
            <person name="Dedysh S.N."/>
        </authorList>
    </citation>
    <scope>NUCLEOTIDE SEQUENCE [LARGE SCALE GENOMIC DNA]</scope>
    <source>
        <strain evidence="7">AF10</strain>
    </source>
</reference>
<proteinExistence type="predicted"/>
<keyword evidence="4" id="KW-0378">Hydrolase</keyword>
<dbReference type="Pfam" id="PF00719">
    <property type="entry name" value="Pyrophosphatase"/>
    <property type="match status" value="1"/>
</dbReference>
<dbReference type="InterPro" id="IPR036649">
    <property type="entry name" value="Pyrophosphatase_sf"/>
</dbReference>
<keyword evidence="3" id="KW-0479">Metal-binding</keyword>
<evidence type="ECO:0000256" key="2">
    <source>
        <dbReference type="ARBA" id="ARBA00012146"/>
    </source>
</evidence>
<evidence type="ECO:0000313" key="7">
    <source>
        <dbReference type="Proteomes" id="UP000289437"/>
    </source>
</evidence>
<comment type="caution">
    <text evidence="6">The sequence shown here is derived from an EMBL/GenBank/DDBJ whole genome shotgun (WGS) entry which is preliminary data.</text>
</comment>
<dbReference type="GO" id="GO:0005737">
    <property type="term" value="C:cytoplasm"/>
    <property type="evidence" value="ECO:0007669"/>
    <property type="project" value="InterPro"/>
</dbReference>
<dbReference type="GO" id="GO:0000287">
    <property type="term" value="F:magnesium ion binding"/>
    <property type="evidence" value="ECO:0007669"/>
    <property type="project" value="InterPro"/>
</dbReference>
<dbReference type="PANTHER" id="PTHR10286">
    <property type="entry name" value="INORGANIC PYROPHOSPHATASE"/>
    <property type="match status" value="1"/>
</dbReference>
<evidence type="ECO:0000256" key="3">
    <source>
        <dbReference type="ARBA" id="ARBA00022723"/>
    </source>
</evidence>
<dbReference type="GO" id="GO:0006796">
    <property type="term" value="P:phosphate-containing compound metabolic process"/>
    <property type="evidence" value="ECO:0007669"/>
    <property type="project" value="InterPro"/>
</dbReference>
<evidence type="ECO:0000256" key="5">
    <source>
        <dbReference type="ARBA" id="ARBA00022842"/>
    </source>
</evidence>
<keyword evidence="5" id="KW-0460">Magnesium</keyword>
<comment type="cofactor">
    <cofactor evidence="1">
        <name>Mg(2+)</name>
        <dbReference type="ChEBI" id="CHEBI:18420"/>
    </cofactor>
</comment>
<evidence type="ECO:0000313" key="6">
    <source>
        <dbReference type="EMBL" id="RXH53987.1"/>
    </source>
</evidence>
<dbReference type="SUPFAM" id="SSF50324">
    <property type="entry name" value="Inorganic pyrophosphatase"/>
    <property type="match status" value="1"/>
</dbReference>
<dbReference type="InterPro" id="IPR008162">
    <property type="entry name" value="Pyrophosphatase"/>
</dbReference>
<dbReference type="EC" id="3.6.1.1" evidence="2"/>
<sequence>MEKKALADPSRIQPYDESGTLQVVIETPKGSRNKYAFDHARAVIVLKKVLPSGMVFPFDFGFVPSTLAEDGDPIDVLVLMDEPAFPSCVLEARIIGVIEGEDVLEGGGTQRNDRLVAVAMMSDAYEDVGSVADLPAQLLRSIEQFFSNYPKVLSGKAYNLLGTKGILEANTLIKSAQRLYSDRPSAH</sequence>
<evidence type="ECO:0000256" key="4">
    <source>
        <dbReference type="ARBA" id="ARBA00022801"/>
    </source>
</evidence>
<dbReference type="EMBL" id="RDSM01000006">
    <property type="protein sequence ID" value="RXH53987.1"/>
    <property type="molecule type" value="Genomic_DNA"/>
</dbReference>
<keyword evidence="7" id="KW-1185">Reference proteome</keyword>
<dbReference type="Proteomes" id="UP000289437">
    <property type="component" value="Unassembled WGS sequence"/>
</dbReference>
<accession>A0A4Q0STH8</accession>
<protein>
    <recommendedName>
        <fullName evidence="2">inorganic diphosphatase</fullName>
        <ecNumber evidence="2">3.6.1.1</ecNumber>
    </recommendedName>
</protein>
<evidence type="ECO:0000256" key="1">
    <source>
        <dbReference type="ARBA" id="ARBA00001946"/>
    </source>
</evidence>
<dbReference type="GO" id="GO:0004427">
    <property type="term" value="F:inorganic diphosphate phosphatase activity"/>
    <property type="evidence" value="ECO:0007669"/>
    <property type="project" value="UniProtKB-EC"/>
</dbReference>